<dbReference type="OrthoDB" id="9769613at2"/>
<feature type="domain" description="PpiC" evidence="9">
    <location>
        <begin position="1"/>
        <end position="87"/>
    </location>
</feature>
<comment type="similarity">
    <text evidence="2">Belongs to the PpiC/parvulin rotamase family.</text>
</comment>
<dbReference type="AlphaFoldDB" id="Q1N129"/>
<dbReference type="Pfam" id="PF00639">
    <property type="entry name" value="Rotamase"/>
    <property type="match status" value="1"/>
</dbReference>
<dbReference type="RefSeq" id="WP_007017934.1">
    <property type="nucleotide sequence ID" value="NZ_CH724115.1"/>
</dbReference>
<protein>
    <recommendedName>
        <fullName evidence="4">Peptidyl-prolyl cis-trans isomerase C</fullName>
    </recommendedName>
    <alternativeName>
        <fullName evidence="6">Parvulin</fullName>
    </alternativeName>
    <alternativeName>
        <fullName evidence="5">Rotamase C</fullName>
    </alternativeName>
</protein>
<evidence type="ECO:0000313" key="11">
    <source>
        <dbReference type="Proteomes" id="UP000004263"/>
    </source>
</evidence>
<dbReference type="GO" id="GO:0005737">
    <property type="term" value="C:cytoplasm"/>
    <property type="evidence" value="ECO:0007669"/>
    <property type="project" value="UniProtKB-SubCell"/>
</dbReference>
<dbReference type="InterPro" id="IPR000297">
    <property type="entry name" value="PPIase_PpiC"/>
</dbReference>
<keyword evidence="8" id="KW-0697">Rotamase</keyword>
<evidence type="ECO:0000256" key="1">
    <source>
        <dbReference type="ARBA" id="ARBA00004496"/>
    </source>
</evidence>
<comment type="function">
    <text evidence="7">PPIases accelerate the folding of proteins. It prefers amino acid residues with hydrophobic side chains like leucine and phenylalanine in the P1 position of the peptides substrates.</text>
</comment>
<evidence type="ECO:0000313" key="10">
    <source>
        <dbReference type="EMBL" id="EAT11845.1"/>
    </source>
</evidence>
<evidence type="ECO:0000256" key="2">
    <source>
        <dbReference type="ARBA" id="ARBA00007656"/>
    </source>
</evidence>
<evidence type="ECO:0000256" key="3">
    <source>
        <dbReference type="ARBA" id="ARBA00022490"/>
    </source>
</evidence>
<proteinExistence type="inferred from homology"/>
<dbReference type="PANTHER" id="PTHR43629">
    <property type="entry name" value="PEPTIDYL-PROLYL CIS-TRANS ISOMERASE"/>
    <property type="match status" value="1"/>
</dbReference>
<comment type="subcellular location">
    <subcellularLocation>
        <location evidence="1">Cytoplasm</location>
    </subcellularLocation>
</comment>
<evidence type="ECO:0000256" key="8">
    <source>
        <dbReference type="PROSITE-ProRule" id="PRU00278"/>
    </source>
</evidence>
<keyword evidence="8 10" id="KW-0413">Isomerase</keyword>
<organism evidence="10 11">
    <name type="scientific">Bermanella marisrubri</name>
    <dbReference type="NCBI Taxonomy" id="207949"/>
    <lineage>
        <taxon>Bacteria</taxon>
        <taxon>Pseudomonadati</taxon>
        <taxon>Pseudomonadota</taxon>
        <taxon>Gammaproteobacteria</taxon>
        <taxon>Oceanospirillales</taxon>
        <taxon>Oceanospirillaceae</taxon>
        <taxon>Bermanella</taxon>
    </lineage>
</organism>
<dbReference type="EMBL" id="AAQH01000012">
    <property type="protein sequence ID" value="EAT11845.1"/>
    <property type="molecule type" value="Genomic_DNA"/>
</dbReference>
<sequence>MEIRHILLHTPLLVEPIIKNLEEGADFAQLAQEHSACPSAKDGGKLGNMSEQDFPAEIKEALESAPLGTVVGPIETHHGIHILRKDNRS</sequence>
<keyword evidence="11" id="KW-1185">Reference proteome</keyword>
<evidence type="ECO:0000256" key="5">
    <source>
        <dbReference type="ARBA" id="ARBA00041926"/>
    </source>
</evidence>
<name>Q1N129_9GAMM</name>
<dbReference type="PROSITE" id="PS01096">
    <property type="entry name" value="PPIC_PPIASE_1"/>
    <property type="match status" value="1"/>
</dbReference>
<dbReference type="HOGENOM" id="CLU_090028_6_1_6"/>
<dbReference type="InterPro" id="IPR052204">
    <property type="entry name" value="PpiC/parvulin_rotamase"/>
</dbReference>
<reference evidence="10 11" key="1">
    <citation type="submission" date="2006-03" db="EMBL/GenBank/DDBJ databases">
        <authorList>
            <person name="Pinhassi J."/>
            <person name="Pedros-Alio C."/>
            <person name="Ferriera S."/>
            <person name="Johnson J."/>
            <person name="Kravitz S."/>
            <person name="Halpern A."/>
            <person name="Remington K."/>
            <person name="Beeson K."/>
            <person name="Tran B."/>
            <person name="Rogers Y.-H."/>
            <person name="Friedman R."/>
            <person name="Venter J.C."/>
        </authorList>
    </citation>
    <scope>NUCLEOTIDE SEQUENCE [LARGE SCALE GENOMIC DNA]</scope>
    <source>
        <strain evidence="10 11">RED65</strain>
    </source>
</reference>
<dbReference type="InterPro" id="IPR023058">
    <property type="entry name" value="PPIase_PpiC_CS"/>
</dbReference>
<dbReference type="STRING" id="207949.RED65_13827"/>
<gene>
    <name evidence="10" type="ORF">RED65_13827</name>
</gene>
<evidence type="ECO:0000256" key="6">
    <source>
        <dbReference type="ARBA" id="ARBA00043072"/>
    </source>
</evidence>
<dbReference type="SUPFAM" id="SSF54534">
    <property type="entry name" value="FKBP-like"/>
    <property type="match status" value="1"/>
</dbReference>
<dbReference type="InterPro" id="IPR046357">
    <property type="entry name" value="PPIase_dom_sf"/>
</dbReference>
<evidence type="ECO:0000256" key="4">
    <source>
        <dbReference type="ARBA" id="ARBA00040926"/>
    </source>
</evidence>
<keyword evidence="3" id="KW-0963">Cytoplasm</keyword>
<dbReference type="GO" id="GO:0003755">
    <property type="term" value="F:peptidyl-prolyl cis-trans isomerase activity"/>
    <property type="evidence" value="ECO:0007669"/>
    <property type="project" value="UniProtKB-KW"/>
</dbReference>
<accession>Q1N129</accession>
<evidence type="ECO:0000259" key="9">
    <source>
        <dbReference type="PROSITE" id="PS50198"/>
    </source>
</evidence>
<dbReference type="PROSITE" id="PS50198">
    <property type="entry name" value="PPIC_PPIASE_2"/>
    <property type="match status" value="1"/>
</dbReference>
<evidence type="ECO:0000256" key="7">
    <source>
        <dbReference type="ARBA" id="ARBA00046231"/>
    </source>
</evidence>
<dbReference type="Gene3D" id="3.10.50.40">
    <property type="match status" value="1"/>
</dbReference>
<dbReference type="Proteomes" id="UP000004263">
    <property type="component" value="Unassembled WGS sequence"/>
</dbReference>
<dbReference type="PANTHER" id="PTHR43629:SF2">
    <property type="entry name" value="RHODANESE-LIKE_PPIC DOMAIN-CONTAINING PROTEIN 12, CHLOROPLASTIC"/>
    <property type="match status" value="1"/>
</dbReference>
<comment type="caution">
    <text evidence="10">The sequence shown here is derived from an EMBL/GenBank/DDBJ whole genome shotgun (WGS) entry which is preliminary data.</text>
</comment>